<proteinExistence type="inferred from homology"/>
<feature type="domain" description="BZIP" evidence="8">
    <location>
        <begin position="391"/>
        <end position="447"/>
    </location>
</feature>
<feature type="compositionally biased region" description="Polar residues" evidence="7">
    <location>
        <begin position="355"/>
        <end position="379"/>
    </location>
</feature>
<dbReference type="Proteomes" id="UP000285301">
    <property type="component" value="Unassembled WGS sequence"/>
</dbReference>
<comment type="caution">
    <text evidence="9">The sequence shown here is derived from an EMBL/GenBank/DDBJ whole genome shotgun (WGS) entry which is preliminary data.</text>
</comment>
<evidence type="ECO:0000259" key="8">
    <source>
        <dbReference type="PROSITE" id="PS50217"/>
    </source>
</evidence>
<dbReference type="FunFam" id="1.20.5.170:FF:000025">
    <property type="entry name" value="nuclear factor interleukin-3-regulated protein-like"/>
    <property type="match status" value="1"/>
</dbReference>
<sequence length="457" mass="51204">MTSCADDENYSPNSSVAGKNQILSSLLSGTACISCKGTDKSADQSLCSNCKRLTDSNEKSSSSKEVNQVVVEQPLDLSGKKQGIYQEVSKATIVAESTNPKLMTKLKTSSTSSTEKENKIFFNETSSIREKIRNASPSLSQPETDNFVIIDGSSTLSPTNFVFQATSRNGEVVVNDTVNSSYNSLPMSPLGMEQSQEVFNPSPRNQACCFNHFASSNGTPTTRKFENSDLYKNLGYLRSFGQETISLMNFKETGPSQDRFLQEAALIQRSLAPFCDSDESYRLFRKEGLLERKIEEWQRKMWQNFSPIQPSNNSQEFAKADSSNSLNLFDKESSRSNGSDSDQSNSFQNDDTSQMSNEETNCNDNSIKTSQKPLDTNSPKKGMTFPDSEKDAAYWERRRKNNEAAKKSREARRAKEAATARRASFLEQENMILRAQLYHQSRAMSNLNFNAYYKHQS</sequence>
<name>A0A3S3P7M4_9ACAR</name>
<evidence type="ECO:0000313" key="10">
    <source>
        <dbReference type="Proteomes" id="UP000285301"/>
    </source>
</evidence>
<dbReference type="InterPro" id="IPR046347">
    <property type="entry name" value="bZIP_sf"/>
</dbReference>
<dbReference type="SMART" id="SM00338">
    <property type="entry name" value="BRLZ"/>
    <property type="match status" value="1"/>
</dbReference>
<keyword evidence="4" id="KW-0238">DNA-binding</keyword>
<feature type="region of interest" description="Disordered" evidence="7">
    <location>
        <begin position="328"/>
        <end position="391"/>
    </location>
</feature>
<dbReference type="GO" id="GO:0000981">
    <property type="term" value="F:DNA-binding transcription factor activity, RNA polymerase II-specific"/>
    <property type="evidence" value="ECO:0007669"/>
    <property type="project" value="TreeGrafter"/>
</dbReference>
<dbReference type="CDD" id="cd14695">
    <property type="entry name" value="bZIP_HLF"/>
    <property type="match status" value="1"/>
</dbReference>
<dbReference type="PANTHER" id="PTHR11988">
    <property type="entry name" value="THYROTROPH EMBRYONIC FACTOR RELATED"/>
    <property type="match status" value="1"/>
</dbReference>
<dbReference type="PROSITE" id="PS50217">
    <property type="entry name" value="BZIP"/>
    <property type="match status" value="1"/>
</dbReference>
<evidence type="ECO:0000256" key="4">
    <source>
        <dbReference type="ARBA" id="ARBA00023125"/>
    </source>
</evidence>
<dbReference type="EMBL" id="NCKU01003763">
    <property type="protein sequence ID" value="RWS06966.1"/>
    <property type="molecule type" value="Genomic_DNA"/>
</dbReference>
<organism evidence="9 10">
    <name type="scientific">Dinothrombium tinctorium</name>
    <dbReference type="NCBI Taxonomy" id="1965070"/>
    <lineage>
        <taxon>Eukaryota</taxon>
        <taxon>Metazoa</taxon>
        <taxon>Ecdysozoa</taxon>
        <taxon>Arthropoda</taxon>
        <taxon>Chelicerata</taxon>
        <taxon>Arachnida</taxon>
        <taxon>Acari</taxon>
        <taxon>Acariformes</taxon>
        <taxon>Trombidiformes</taxon>
        <taxon>Prostigmata</taxon>
        <taxon>Anystina</taxon>
        <taxon>Parasitengona</taxon>
        <taxon>Trombidioidea</taxon>
        <taxon>Trombidiidae</taxon>
        <taxon>Dinothrombium</taxon>
    </lineage>
</organism>
<protein>
    <submittedName>
        <fullName evidence="9">Cell death specification protein 2-like protein</fullName>
    </submittedName>
</protein>
<evidence type="ECO:0000256" key="2">
    <source>
        <dbReference type="ARBA" id="ARBA00006079"/>
    </source>
</evidence>
<dbReference type="GO" id="GO:0000978">
    <property type="term" value="F:RNA polymerase II cis-regulatory region sequence-specific DNA binding"/>
    <property type="evidence" value="ECO:0007669"/>
    <property type="project" value="TreeGrafter"/>
</dbReference>
<dbReference type="STRING" id="1965070.A0A3S3P7M4"/>
<reference evidence="9 10" key="1">
    <citation type="journal article" date="2018" name="Gigascience">
        <title>Genomes of trombidid mites reveal novel predicted allergens and laterally-transferred genes associated with secondary metabolism.</title>
        <authorList>
            <person name="Dong X."/>
            <person name="Chaisiri K."/>
            <person name="Xia D."/>
            <person name="Armstrong S.D."/>
            <person name="Fang Y."/>
            <person name="Donnelly M.J."/>
            <person name="Kadowaki T."/>
            <person name="McGarry J.W."/>
            <person name="Darby A.C."/>
            <person name="Makepeace B.L."/>
        </authorList>
    </citation>
    <scope>NUCLEOTIDE SEQUENCE [LARGE SCALE GENOMIC DNA]</scope>
    <source>
        <strain evidence="9">UoL-WK</strain>
    </source>
</reference>
<comment type="similarity">
    <text evidence="2">Belongs to the bZIP family. NFIL3 subfamily.</text>
</comment>
<keyword evidence="3" id="KW-0805">Transcription regulation</keyword>
<gene>
    <name evidence="9" type="ORF">B4U79_01401</name>
</gene>
<dbReference type="Pfam" id="PF07716">
    <property type="entry name" value="bZIP_2"/>
    <property type="match status" value="1"/>
</dbReference>
<evidence type="ECO:0000256" key="6">
    <source>
        <dbReference type="ARBA" id="ARBA00023242"/>
    </source>
</evidence>
<keyword evidence="10" id="KW-1185">Reference proteome</keyword>
<feature type="compositionally biased region" description="Low complexity" evidence="7">
    <location>
        <begin position="335"/>
        <end position="354"/>
    </location>
</feature>
<keyword evidence="5" id="KW-0804">Transcription</keyword>
<dbReference type="InterPro" id="IPR040223">
    <property type="entry name" value="PAR_bZIP"/>
</dbReference>
<dbReference type="SUPFAM" id="SSF57959">
    <property type="entry name" value="Leucine zipper domain"/>
    <property type="match status" value="1"/>
</dbReference>
<dbReference type="GO" id="GO:0005634">
    <property type="term" value="C:nucleus"/>
    <property type="evidence" value="ECO:0007669"/>
    <property type="project" value="UniProtKB-SubCell"/>
</dbReference>
<dbReference type="PANTHER" id="PTHR11988:SF56">
    <property type="entry name" value="TRANSCRIPTION FACTOR CES-2"/>
    <property type="match status" value="1"/>
</dbReference>
<dbReference type="AlphaFoldDB" id="A0A3S3P7M4"/>
<comment type="subcellular location">
    <subcellularLocation>
        <location evidence="1">Nucleus</location>
    </subcellularLocation>
</comment>
<keyword evidence="6" id="KW-0539">Nucleus</keyword>
<evidence type="ECO:0000313" key="9">
    <source>
        <dbReference type="EMBL" id="RWS06966.1"/>
    </source>
</evidence>
<evidence type="ECO:0000256" key="1">
    <source>
        <dbReference type="ARBA" id="ARBA00004123"/>
    </source>
</evidence>
<accession>A0A3S3P7M4</accession>
<dbReference type="OrthoDB" id="6516748at2759"/>
<dbReference type="InterPro" id="IPR004827">
    <property type="entry name" value="bZIP"/>
</dbReference>
<evidence type="ECO:0000256" key="7">
    <source>
        <dbReference type="SAM" id="MobiDB-lite"/>
    </source>
</evidence>
<evidence type="ECO:0000256" key="3">
    <source>
        <dbReference type="ARBA" id="ARBA00023015"/>
    </source>
</evidence>
<dbReference type="Gene3D" id="1.20.5.170">
    <property type="match status" value="1"/>
</dbReference>
<evidence type="ECO:0000256" key="5">
    <source>
        <dbReference type="ARBA" id="ARBA00023163"/>
    </source>
</evidence>